<gene>
    <name evidence="1" type="ORF">Enr8_10820</name>
</gene>
<dbReference type="EMBL" id="SJPF01000001">
    <property type="protein sequence ID" value="TWT39383.1"/>
    <property type="molecule type" value="Genomic_DNA"/>
</dbReference>
<name>A0A5C5VMX8_9BACT</name>
<keyword evidence="2" id="KW-1185">Reference proteome</keyword>
<dbReference type="Proteomes" id="UP000318878">
    <property type="component" value="Unassembled WGS sequence"/>
</dbReference>
<comment type="caution">
    <text evidence="1">The sequence shown here is derived from an EMBL/GenBank/DDBJ whole genome shotgun (WGS) entry which is preliminary data.</text>
</comment>
<organism evidence="1 2">
    <name type="scientific">Blastopirellula retiformator</name>
    <dbReference type="NCBI Taxonomy" id="2527970"/>
    <lineage>
        <taxon>Bacteria</taxon>
        <taxon>Pseudomonadati</taxon>
        <taxon>Planctomycetota</taxon>
        <taxon>Planctomycetia</taxon>
        <taxon>Pirellulales</taxon>
        <taxon>Pirellulaceae</taxon>
        <taxon>Blastopirellula</taxon>
    </lineage>
</organism>
<sequence>MMLLGYLASRQASDVLRNVIISRSANQAQSVIDEIERMVHAKIAQWRAYSESPQIRAALSQSNAEFAELADLQAAIDQRDRAWRDGDPAGVDLAKLDAACCASG</sequence>
<dbReference type="AlphaFoldDB" id="A0A5C5VMX8"/>
<proteinExistence type="predicted"/>
<evidence type="ECO:0000313" key="1">
    <source>
        <dbReference type="EMBL" id="TWT39383.1"/>
    </source>
</evidence>
<evidence type="ECO:0000313" key="2">
    <source>
        <dbReference type="Proteomes" id="UP000318878"/>
    </source>
</evidence>
<accession>A0A5C5VMX8</accession>
<reference evidence="1 2" key="1">
    <citation type="submission" date="2019-02" db="EMBL/GenBank/DDBJ databases">
        <title>Deep-cultivation of Planctomycetes and their phenomic and genomic characterization uncovers novel biology.</title>
        <authorList>
            <person name="Wiegand S."/>
            <person name="Jogler M."/>
            <person name="Boedeker C."/>
            <person name="Pinto D."/>
            <person name="Vollmers J."/>
            <person name="Rivas-Marin E."/>
            <person name="Kohn T."/>
            <person name="Peeters S.H."/>
            <person name="Heuer A."/>
            <person name="Rast P."/>
            <person name="Oberbeckmann S."/>
            <person name="Bunk B."/>
            <person name="Jeske O."/>
            <person name="Meyerdierks A."/>
            <person name="Storesund J.E."/>
            <person name="Kallscheuer N."/>
            <person name="Luecker S."/>
            <person name="Lage O.M."/>
            <person name="Pohl T."/>
            <person name="Merkel B.J."/>
            <person name="Hornburger P."/>
            <person name="Mueller R.-W."/>
            <person name="Bruemmer F."/>
            <person name="Labrenz M."/>
            <person name="Spormann A.M."/>
            <person name="Op Den Camp H."/>
            <person name="Overmann J."/>
            <person name="Amann R."/>
            <person name="Jetten M.S.M."/>
            <person name="Mascher T."/>
            <person name="Medema M.H."/>
            <person name="Devos D.P."/>
            <person name="Kaster A.-K."/>
            <person name="Ovreas L."/>
            <person name="Rohde M."/>
            <person name="Galperin M.Y."/>
            <person name="Jogler C."/>
        </authorList>
    </citation>
    <scope>NUCLEOTIDE SEQUENCE [LARGE SCALE GENOMIC DNA]</scope>
    <source>
        <strain evidence="1 2">Enr8</strain>
    </source>
</reference>
<protein>
    <submittedName>
        <fullName evidence="1">Uncharacterized protein</fullName>
    </submittedName>
</protein>